<comment type="similarity">
    <text evidence="7">Belongs to the glycosyl hydrolase 24 family.</text>
</comment>
<evidence type="ECO:0000256" key="2">
    <source>
        <dbReference type="ARBA" id="ARBA00022529"/>
    </source>
</evidence>
<comment type="caution">
    <text evidence="8">The sequence shown here is derived from an EMBL/GenBank/DDBJ whole genome shotgun (WGS) entry which is preliminary data.</text>
</comment>
<proteinExistence type="inferred from homology"/>
<dbReference type="Pfam" id="PF00959">
    <property type="entry name" value="Phage_lysozyme"/>
    <property type="match status" value="1"/>
</dbReference>
<dbReference type="RefSeq" id="WP_212985954.1">
    <property type="nucleotide sequence ID" value="NZ_BORU01000005.1"/>
</dbReference>
<dbReference type="HAMAP" id="MF_04110">
    <property type="entry name" value="ENDOLYSIN_T4"/>
    <property type="match status" value="1"/>
</dbReference>
<dbReference type="InterPro" id="IPR023346">
    <property type="entry name" value="Lysozyme-like_dom_sf"/>
</dbReference>
<evidence type="ECO:0000256" key="4">
    <source>
        <dbReference type="ARBA" id="ARBA00022801"/>
    </source>
</evidence>
<name>A0ABQ4LN43_9BACL</name>
<evidence type="ECO:0000313" key="9">
    <source>
        <dbReference type="Proteomes" id="UP000676601"/>
    </source>
</evidence>
<dbReference type="SUPFAM" id="SSF53955">
    <property type="entry name" value="Lysozyme-like"/>
    <property type="match status" value="1"/>
</dbReference>
<keyword evidence="9" id="KW-1185">Reference proteome</keyword>
<evidence type="ECO:0000256" key="3">
    <source>
        <dbReference type="ARBA" id="ARBA00022638"/>
    </source>
</evidence>
<gene>
    <name evidence="8" type="ORF">J21TS7_62510</name>
</gene>
<reference evidence="8 9" key="1">
    <citation type="submission" date="2021-03" db="EMBL/GenBank/DDBJ databases">
        <title>Antimicrobial resistance genes in bacteria isolated from Japanese honey, and their potential for conferring macrolide and lincosamide resistance in the American foulbrood pathogen Paenibacillus larvae.</title>
        <authorList>
            <person name="Okamoto M."/>
            <person name="Kumagai M."/>
            <person name="Kanamori H."/>
            <person name="Takamatsu D."/>
        </authorList>
    </citation>
    <scope>NUCLEOTIDE SEQUENCE [LARGE SCALE GENOMIC DNA]</scope>
    <source>
        <strain evidence="8 9">J21TS7</strain>
    </source>
</reference>
<keyword evidence="2 7" id="KW-0929">Antimicrobial</keyword>
<dbReference type="InterPro" id="IPR002196">
    <property type="entry name" value="Glyco_hydro_24"/>
</dbReference>
<dbReference type="PANTHER" id="PTHR38107">
    <property type="match status" value="1"/>
</dbReference>
<dbReference type="EMBL" id="BORU01000005">
    <property type="protein sequence ID" value="GIO57933.1"/>
    <property type="molecule type" value="Genomic_DNA"/>
</dbReference>
<evidence type="ECO:0000256" key="6">
    <source>
        <dbReference type="ARBA" id="ARBA00023295"/>
    </source>
</evidence>
<dbReference type="InterPro" id="IPR023347">
    <property type="entry name" value="Lysozyme_dom_sf"/>
</dbReference>
<keyword evidence="5" id="KW-1035">Host cytoplasm</keyword>
<sequence>MSHKISQAGINLIKSFEGCRLTAYKPVPTETYWTIGWGHYGPDVRQGMTITQVDADRMLITDLAKYEAPVNALSIAGQLNQNQFDALVSFCYNCGEGNLRKLCLGRTVGQIAASITQYNKAGGNVLKGLERRRKSEQELFNTPEKEGTKVPERDINNVSSWAAKDWEEATANGYVDGTRPGAPITREEMAIVINRLRKSFLAKD</sequence>
<keyword evidence="4 7" id="KW-0378">Hydrolase</keyword>
<accession>A0ABQ4LN43</accession>
<evidence type="ECO:0000256" key="5">
    <source>
        <dbReference type="ARBA" id="ARBA00023200"/>
    </source>
</evidence>
<evidence type="ECO:0000313" key="8">
    <source>
        <dbReference type="EMBL" id="GIO57933.1"/>
    </source>
</evidence>
<organism evidence="8 9">
    <name type="scientific">Paenibacillus cineris</name>
    <dbReference type="NCBI Taxonomy" id="237530"/>
    <lineage>
        <taxon>Bacteria</taxon>
        <taxon>Bacillati</taxon>
        <taxon>Bacillota</taxon>
        <taxon>Bacilli</taxon>
        <taxon>Bacillales</taxon>
        <taxon>Paenibacillaceae</taxon>
        <taxon>Paenibacillus</taxon>
    </lineage>
</organism>
<evidence type="ECO:0000256" key="7">
    <source>
        <dbReference type="RuleBase" id="RU003788"/>
    </source>
</evidence>
<keyword evidence="6 7" id="KW-0326">Glycosidase</keyword>
<protein>
    <recommendedName>
        <fullName evidence="7">Lysozyme</fullName>
        <ecNumber evidence="7">3.2.1.17</ecNumber>
    </recommendedName>
</protein>
<comment type="catalytic activity">
    <reaction evidence="1 7">
        <text>Hydrolysis of (1-&gt;4)-beta-linkages between N-acetylmuramic acid and N-acetyl-D-glucosamine residues in a peptidoglycan and between N-acetyl-D-glucosamine residues in chitodextrins.</text>
        <dbReference type="EC" id="3.2.1.17"/>
    </reaction>
</comment>
<dbReference type="InterPro" id="IPR034690">
    <property type="entry name" value="Endolysin_T4_type"/>
</dbReference>
<dbReference type="CDD" id="cd00737">
    <property type="entry name" value="lyz_endolysin_autolysin"/>
    <property type="match status" value="1"/>
</dbReference>
<dbReference type="Gene3D" id="1.10.530.40">
    <property type="match status" value="1"/>
</dbReference>
<dbReference type="EC" id="3.2.1.17" evidence="7"/>
<dbReference type="Proteomes" id="UP000676601">
    <property type="component" value="Unassembled WGS sequence"/>
</dbReference>
<evidence type="ECO:0000256" key="1">
    <source>
        <dbReference type="ARBA" id="ARBA00000632"/>
    </source>
</evidence>
<dbReference type="PANTHER" id="PTHR38107:SF3">
    <property type="entry name" value="LYSOZYME RRRD-RELATED"/>
    <property type="match status" value="1"/>
</dbReference>
<dbReference type="InterPro" id="IPR033907">
    <property type="entry name" value="Endolysin_autolysin"/>
</dbReference>
<dbReference type="InterPro" id="IPR051018">
    <property type="entry name" value="Bacteriophage_GH24"/>
</dbReference>
<keyword evidence="3 7" id="KW-0081">Bacteriolytic enzyme</keyword>